<feature type="domain" description="Polymerase/histidinol phosphatase N-terminal" evidence="10">
    <location>
        <begin position="7"/>
        <end position="74"/>
    </location>
</feature>
<keyword evidence="8" id="KW-0239">DNA-directed DNA polymerase</keyword>
<evidence type="ECO:0000256" key="1">
    <source>
        <dbReference type="ARBA" id="ARBA00004496"/>
    </source>
</evidence>
<evidence type="ECO:0000256" key="4">
    <source>
        <dbReference type="ARBA" id="ARBA00022490"/>
    </source>
</evidence>
<dbReference type="InterPro" id="IPR003141">
    <property type="entry name" value="Pol/His_phosphatase_N"/>
</dbReference>
<dbReference type="PANTHER" id="PTHR32294:SF0">
    <property type="entry name" value="DNA POLYMERASE III SUBUNIT ALPHA"/>
    <property type="match status" value="1"/>
</dbReference>
<dbReference type="InterPro" id="IPR040982">
    <property type="entry name" value="DNA_pol3_finger"/>
</dbReference>
<dbReference type="Pfam" id="PF17657">
    <property type="entry name" value="DNA_pol3_finger"/>
    <property type="match status" value="1"/>
</dbReference>
<protein>
    <recommendedName>
        <fullName evidence="3">DNA polymerase III subunit alpha</fullName>
        <ecNumber evidence="2">2.7.7.7</ecNumber>
    </recommendedName>
</protein>
<dbReference type="InterPro" id="IPR004805">
    <property type="entry name" value="DnaE2/DnaE/PolC"/>
</dbReference>
<dbReference type="EC" id="2.7.7.7" evidence="2"/>
<dbReference type="Gene3D" id="3.20.20.140">
    <property type="entry name" value="Metal-dependent hydrolases"/>
    <property type="match status" value="1"/>
</dbReference>
<accession>A0A3A3GM09</accession>
<organism evidence="11 12">
    <name type="scientific">Noviherbaspirillum sedimenti</name>
    <dbReference type="NCBI Taxonomy" id="2320865"/>
    <lineage>
        <taxon>Bacteria</taxon>
        <taxon>Pseudomonadati</taxon>
        <taxon>Pseudomonadota</taxon>
        <taxon>Betaproteobacteria</taxon>
        <taxon>Burkholderiales</taxon>
        <taxon>Oxalobacteraceae</taxon>
        <taxon>Noviherbaspirillum</taxon>
    </lineage>
</organism>
<dbReference type="GO" id="GO:0006260">
    <property type="term" value="P:DNA replication"/>
    <property type="evidence" value="ECO:0007669"/>
    <property type="project" value="UniProtKB-KW"/>
</dbReference>
<dbReference type="Pfam" id="PF14579">
    <property type="entry name" value="HHH_6"/>
    <property type="match status" value="1"/>
</dbReference>
<comment type="subcellular location">
    <subcellularLocation>
        <location evidence="1">Cytoplasm</location>
    </subcellularLocation>
</comment>
<dbReference type="InterPro" id="IPR004013">
    <property type="entry name" value="PHP_dom"/>
</dbReference>
<dbReference type="Pfam" id="PF01336">
    <property type="entry name" value="tRNA_anti-codon"/>
    <property type="match status" value="1"/>
</dbReference>
<dbReference type="NCBIfam" id="NF004226">
    <property type="entry name" value="PRK05673.1"/>
    <property type="match status" value="1"/>
</dbReference>
<dbReference type="AlphaFoldDB" id="A0A3A3GM09"/>
<keyword evidence="5 11" id="KW-0808">Transferase</keyword>
<reference evidence="12" key="1">
    <citation type="submission" date="2018-09" db="EMBL/GenBank/DDBJ databases">
        <authorList>
            <person name="Zhu H."/>
        </authorList>
    </citation>
    <scope>NUCLEOTIDE SEQUENCE [LARGE SCALE GENOMIC DNA]</scope>
    <source>
        <strain evidence="12">K1S02-23</strain>
    </source>
</reference>
<dbReference type="InterPro" id="IPR041931">
    <property type="entry name" value="DNA_pol3_alpha_thumb_dom"/>
</dbReference>
<dbReference type="GO" id="GO:0005737">
    <property type="term" value="C:cytoplasm"/>
    <property type="evidence" value="ECO:0007669"/>
    <property type="project" value="UniProtKB-SubCell"/>
</dbReference>
<dbReference type="RefSeq" id="WP_119785482.1">
    <property type="nucleotide sequence ID" value="NZ_QYUQ01000002.1"/>
</dbReference>
<comment type="caution">
    <text evidence="11">The sequence shown here is derived from an EMBL/GenBank/DDBJ whole genome shotgun (WGS) entry which is preliminary data.</text>
</comment>
<gene>
    <name evidence="11" type="ORF">D3878_10880</name>
</gene>
<keyword evidence="12" id="KW-1185">Reference proteome</keyword>
<comment type="catalytic activity">
    <reaction evidence="9">
        <text>DNA(n) + a 2'-deoxyribonucleoside 5'-triphosphate = DNA(n+1) + diphosphate</text>
        <dbReference type="Rhea" id="RHEA:22508"/>
        <dbReference type="Rhea" id="RHEA-COMP:17339"/>
        <dbReference type="Rhea" id="RHEA-COMP:17340"/>
        <dbReference type="ChEBI" id="CHEBI:33019"/>
        <dbReference type="ChEBI" id="CHEBI:61560"/>
        <dbReference type="ChEBI" id="CHEBI:173112"/>
        <dbReference type="EC" id="2.7.7.7"/>
    </reaction>
</comment>
<dbReference type="Pfam" id="PF07733">
    <property type="entry name" value="DNA_pol3_alpha"/>
    <property type="match status" value="1"/>
</dbReference>
<dbReference type="GO" id="GO:0003887">
    <property type="term" value="F:DNA-directed DNA polymerase activity"/>
    <property type="evidence" value="ECO:0007669"/>
    <property type="project" value="UniProtKB-KW"/>
</dbReference>
<dbReference type="EMBL" id="QYUQ01000002">
    <property type="protein sequence ID" value="RJG02020.1"/>
    <property type="molecule type" value="Genomic_DNA"/>
</dbReference>
<dbReference type="InterPro" id="IPR049821">
    <property type="entry name" value="PolIIIA_DnaE1_PHP"/>
</dbReference>
<dbReference type="InterPro" id="IPR004365">
    <property type="entry name" value="NA-bd_OB_tRNA"/>
</dbReference>
<dbReference type="SUPFAM" id="SSF89550">
    <property type="entry name" value="PHP domain-like"/>
    <property type="match status" value="1"/>
</dbReference>
<evidence type="ECO:0000256" key="5">
    <source>
        <dbReference type="ARBA" id="ARBA00022679"/>
    </source>
</evidence>
<dbReference type="CDD" id="cd07433">
    <property type="entry name" value="PHP_PolIIIA_DnaE1"/>
    <property type="match status" value="1"/>
</dbReference>
<keyword evidence="4" id="KW-0963">Cytoplasm</keyword>
<dbReference type="SMART" id="SM00481">
    <property type="entry name" value="POLIIIAc"/>
    <property type="match status" value="1"/>
</dbReference>
<evidence type="ECO:0000256" key="8">
    <source>
        <dbReference type="ARBA" id="ARBA00022932"/>
    </source>
</evidence>
<dbReference type="InterPro" id="IPR011708">
    <property type="entry name" value="DNA_pol3_alpha_NTPase_dom"/>
</dbReference>
<evidence type="ECO:0000313" key="11">
    <source>
        <dbReference type="EMBL" id="RJG02020.1"/>
    </source>
</evidence>
<dbReference type="InterPro" id="IPR016195">
    <property type="entry name" value="Pol/histidinol_Pase-like"/>
</dbReference>
<dbReference type="InterPro" id="IPR012340">
    <property type="entry name" value="NA-bd_OB-fold"/>
</dbReference>
<dbReference type="GO" id="GO:0008408">
    <property type="term" value="F:3'-5' exonuclease activity"/>
    <property type="evidence" value="ECO:0007669"/>
    <property type="project" value="InterPro"/>
</dbReference>
<keyword evidence="7" id="KW-0235">DNA replication</keyword>
<evidence type="ECO:0000256" key="2">
    <source>
        <dbReference type="ARBA" id="ARBA00012417"/>
    </source>
</evidence>
<dbReference type="Gene3D" id="2.40.50.140">
    <property type="entry name" value="Nucleic acid-binding proteins"/>
    <property type="match status" value="1"/>
</dbReference>
<dbReference type="OrthoDB" id="9803237at2"/>
<keyword evidence="6 11" id="KW-0548">Nucleotidyltransferase</keyword>
<dbReference type="Gene3D" id="1.10.10.1600">
    <property type="entry name" value="Bacterial DNA polymerase III alpha subunit, thumb domain"/>
    <property type="match status" value="1"/>
</dbReference>
<evidence type="ECO:0000256" key="6">
    <source>
        <dbReference type="ARBA" id="ARBA00022695"/>
    </source>
</evidence>
<dbReference type="Pfam" id="PF02811">
    <property type="entry name" value="PHP"/>
    <property type="match status" value="1"/>
</dbReference>
<dbReference type="CDD" id="cd04485">
    <property type="entry name" value="DnaE_OBF"/>
    <property type="match status" value="1"/>
</dbReference>
<dbReference type="Proteomes" id="UP000266327">
    <property type="component" value="Unassembled WGS sequence"/>
</dbReference>
<dbReference type="InterPro" id="IPR029460">
    <property type="entry name" value="DNAPol_HHH"/>
</dbReference>
<name>A0A3A3GM09_9BURK</name>
<evidence type="ECO:0000259" key="10">
    <source>
        <dbReference type="SMART" id="SM00481"/>
    </source>
</evidence>
<evidence type="ECO:0000256" key="9">
    <source>
        <dbReference type="ARBA" id="ARBA00049244"/>
    </source>
</evidence>
<dbReference type="Gene3D" id="1.10.150.870">
    <property type="match status" value="1"/>
</dbReference>
<sequence>MTSPQFIHLRLHSEYSIADGLVRIDDVVKAAAKDQQPALAITDLANLFGMVKFYKATRGKGVKPIVGCDVWITNDDDREKPSRLLLLVKNRDGYLQLCELLSQAWLTNLHRGRAEIRAEWLEKLPPGGLIALSGAQYGDIAIAIENGKLAAAERCAQRWATIFPGHFYIEVQRPGHANAEPALRQAVALAARLGLPVVATHPVQFLSPEEFTAHEARTCIAEGEILANTRRVKRFSEQQYFKTQEEMAALFADMPAALQNTLEIARRCNLNLELGKPKLPLFPTPDGMSLDDFLAHEARTGLEQRLLQLFPDEARREAVRQRYEDRLKFETDTIIKMGFPGYFLIVADFIQWGKNNGVPVGPGRGSGAGSLVAYALKITDLDPLQYNLLFERFLNPERVSMPDFDIDFCQENRDRVIQYVKDRYGRDAVSQIATFGTMAAKGAVRDVGRVLDMSYMFCDGISKLIPFKPGKQVTIADAIEEEPLLKERMQNEEEVKQLLDLAQQVEGIARNIGMHAGGVLIAPGKLTDFCPLYSQGGDAGVVSQYDKDDVEAVGLVKFDFLGLTTLTILDRAVRYIKMLDPAMADFALERLPLNDRPSYELLTKAKTVAVFQLESRGMQGMLKDARPDRFEDIIALVALYRPGPMDLIPDFCRRKHGERFDYPDPRTEGILSETYGIMVYQEQVMQMAQVIGGYSLGGADLLRRAMGKKKAEEMAEHREIFRAGAAKNGLTQEKADEIFDLMEKFAGYGFNKSHAAAYALLSYHTAYLKAHHPAAFMAANMSLAMDDTDKVKILVEDAVDICGLTLLPPDINLSDYRFMPVGAPGKKAMQIRYGLGAVKGSGQGAIEAIVAARAAGPFTDLFDFTKRVDKQQINRRTIESLIRAGAFDCFKVDRAILLASVSLALEGAEQAQAAANQVSLFGDDSDMAAPPDYIKVPAWSEKQRLTEEKAALGFYLSGHLFNAYAPEARKFVRTKLADLAPSRDPRLIAGVITTVRTQMTQRGKMVIVTLDDSSATVDVTVYNELYDQHRGWFKEDEFLAVQGKVSEDRFSGGLRITAERVMDISAARAAFGKALRLSMNGQADAQKLRELLAPYQQAEDACRIIVQYTKDGALGEWQLSDSWRVRGDDALRSQLGAWLKDENVWFEY</sequence>
<dbReference type="GO" id="GO:0003676">
    <property type="term" value="F:nucleic acid binding"/>
    <property type="evidence" value="ECO:0007669"/>
    <property type="project" value="InterPro"/>
</dbReference>
<evidence type="ECO:0000313" key="12">
    <source>
        <dbReference type="Proteomes" id="UP000266327"/>
    </source>
</evidence>
<evidence type="ECO:0000256" key="3">
    <source>
        <dbReference type="ARBA" id="ARBA00019114"/>
    </source>
</evidence>
<dbReference type="PANTHER" id="PTHR32294">
    <property type="entry name" value="DNA POLYMERASE III SUBUNIT ALPHA"/>
    <property type="match status" value="1"/>
</dbReference>
<proteinExistence type="predicted"/>
<evidence type="ECO:0000256" key="7">
    <source>
        <dbReference type="ARBA" id="ARBA00022705"/>
    </source>
</evidence>
<dbReference type="NCBIfam" id="TIGR00594">
    <property type="entry name" value="polc"/>
    <property type="match status" value="1"/>
</dbReference>